<accession>A0A7U6JH42</accession>
<dbReference type="EMBL" id="AP012273">
    <property type="protein sequence ID" value="BAO43462.1"/>
    <property type="molecule type" value="Genomic_DNA"/>
</dbReference>
<keyword evidence="1" id="KW-0732">Signal</keyword>
<dbReference type="PANTHER" id="PTHR42953">
    <property type="entry name" value="HIGH-AFFINITY ZINC UPTAKE SYSTEM PROTEIN ZNUA-RELATED"/>
    <property type="match status" value="1"/>
</dbReference>
<dbReference type="Gene3D" id="3.40.50.1980">
    <property type="entry name" value="Nitrogenase molybdenum iron protein domain"/>
    <property type="match status" value="2"/>
</dbReference>
<keyword evidence="3" id="KW-1185">Reference proteome</keyword>
<evidence type="ECO:0000313" key="3">
    <source>
        <dbReference type="Proteomes" id="UP000031631"/>
    </source>
</evidence>
<dbReference type="InterPro" id="IPR050492">
    <property type="entry name" value="Bact_metal-bind_prot9"/>
</dbReference>
<dbReference type="OrthoDB" id="9810636at2"/>
<feature type="signal peptide" evidence="1">
    <location>
        <begin position="1"/>
        <end position="20"/>
    </location>
</feature>
<protein>
    <submittedName>
        <fullName evidence="2">Metal ion ABC transporter substrate-binding protein</fullName>
    </submittedName>
</protein>
<dbReference type="Pfam" id="PF01297">
    <property type="entry name" value="ZnuA"/>
    <property type="match status" value="1"/>
</dbReference>
<sequence length="300" mass="33227">MKKILFLLILNLGLSSVASAKINLFACEPEWGALAVELGGDKLHVTTATTALQDPHHVQARPSLIARLRRADMLICTGADLEVGWLPVLLRRASNARVQPGQPGYVEAASAVPLLDRPARLDRAQGDVHPQGNPHIQTDPHNILKVARLVSHRLSQVDAENSGYYQQRLDDFIQRWRQALIRWDERGKVLKGTPVVVQHNGWTYLVHWLGLQQVATLESKPGVPPSSADLAKVLNTLKIQPAKAVIRAAYQDDRPSQWLSERAGIPRLVLPFTVGGDDQSGDLFKLYDRTLDLLLSMVKS</sequence>
<dbReference type="InterPro" id="IPR006127">
    <property type="entry name" value="ZnuA-like"/>
</dbReference>
<dbReference type="SUPFAM" id="SSF53807">
    <property type="entry name" value="Helical backbone' metal receptor"/>
    <property type="match status" value="1"/>
</dbReference>
<proteinExistence type="predicted"/>
<organism evidence="2 3">
    <name type="scientific">Thiolapillus brandeum</name>
    <dbReference type="NCBI Taxonomy" id="1076588"/>
    <lineage>
        <taxon>Bacteria</taxon>
        <taxon>Pseudomonadati</taxon>
        <taxon>Pseudomonadota</taxon>
        <taxon>Gammaproteobacteria</taxon>
        <taxon>Chromatiales</taxon>
        <taxon>Sedimenticolaceae</taxon>
        <taxon>Thiolapillus</taxon>
    </lineage>
</organism>
<gene>
    <name evidence="2" type="ORF">TBH_C0517</name>
</gene>
<dbReference type="GO" id="GO:0030001">
    <property type="term" value="P:metal ion transport"/>
    <property type="evidence" value="ECO:0007669"/>
    <property type="project" value="InterPro"/>
</dbReference>
<feature type="chain" id="PRO_5031215890" evidence="1">
    <location>
        <begin position="21"/>
        <end position="300"/>
    </location>
</feature>
<dbReference type="CDD" id="cd01145">
    <property type="entry name" value="TroA_c"/>
    <property type="match status" value="1"/>
</dbReference>
<dbReference type="KEGG" id="tbn:TBH_C0517"/>
<dbReference type="PANTHER" id="PTHR42953:SF2">
    <property type="entry name" value="ADHESION PROTEIN"/>
    <property type="match status" value="1"/>
</dbReference>
<dbReference type="Proteomes" id="UP000031631">
    <property type="component" value="Chromosome"/>
</dbReference>
<evidence type="ECO:0000256" key="1">
    <source>
        <dbReference type="SAM" id="SignalP"/>
    </source>
</evidence>
<name>A0A7U6JH42_9GAMM</name>
<evidence type="ECO:0000313" key="2">
    <source>
        <dbReference type="EMBL" id="BAO43462.1"/>
    </source>
</evidence>
<dbReference type="RefSeq" id="WP_041065160.1">
    <property type="nucleotide sequence ID" value="NZ_AP012273.1"/>
</dbReference>
<reference evidence="2 3" key="1">
    <citation type="journal article" date="2014" name="PLoS ONE">
        <title>Physiological and genomic features of a novel sulfur-oxidizing gammaproteobacterium belonging to a previously uncultivated symbiotic lineage isolated from a hydrothermal vent.</title>
        <authorList>
            <person name="Nunoura T."/>
            <person name="Takaki Y."/>
            <person name="Kazama H."/>
            <person name="Kakuta J."/>
            <person name="Shimamura S."/>
            <person name="Makita H."/>
            <person name="Hirai M."/>
            <person name="Miyazaki M."/>
            <person name="Takai K."/>
        </authorList>
    </citation>
    <scope>NUCLEOTIDE SEQUENCE [LARGE SCALE GENOMIC DNA]</scope>
    <source>
        <strain evidence="2 3">Hiromi1</strain>
    </source>
</reference>
<dbReference type="GO" id="GO:0046872">
    <property type="term" value="F:metal ion binding"/>
    <property type="evidence" value="ECO:0007669"/>
    <property type="project" value="InterPro"/>
</dbReference>
<dbReference type="AlphaFoldDB" id="A0A7U6JH42"/>